<accession>A0A6A3L966</accession>
<feature type="transmembrane region" description="Helical" evidence="7">
    <location>
        <begin position="401"/>
        <end position="430"/>
    </location>
</feature>
<dbReference type="Pfam" id="PF04515">
    <property type="entry name" value="Choline_transpo"/>
    <property type="match status" value="1"/>
</dbReference>
<keyword evidence="5 7" id="KW-0472">Membrane</keyword>
<evidence type="ECO:0000313" key="8">
    <source>
        <dbReference type="EMBL" id="KAE9015941.1"/>
    </source>
</evidence>
<sequence length="747" mass="80807">MGCCSNTEQVGVKDGVALQGVAPANSRKCRDVLCVLVFAVFWVGMVAIAIVGFMHGEPKRLLFGSDYNGTTCGTGKHDNQPLTFYPRITQDLVEQASNPSLSPKDFSFYGVCVASCPDAGTYICNYEAEAKIQSDSSLTTDEEREKERKARATSIMVLPSHRECWLVALPSEQVFYRCLQITETNSTSVEKCVVPGDEPEYYDQVNGVKTPNDKCEIKRVVTTSEAVGPAQDNPLYSTLQTAGATIGRVIGDLQDTWPVFLLCGGELALVLGFAFVVLLRFCAGCVVWLTLWSFVLLLLLFALMLSTKGGIIGSSELSALTSEIASAAAAAGVNASAVNATTIVLPQTLQASQDKQKAYAVAAYVSYALAGVALLLVCFFQKKIRIAVGIVKEASCALQSLPMLVLFPIIPFIMLLLLFAYTAIVGAYIYSSGEMKLSSLAGELAEQAGQTVSSNTTTTLNTVSPDQTMKILVAYHFFGFLWTAQLINAISMCTIAGAVSRYYWSRNKTSEEMGRFPVLESFKNCFRFHFGSLAFGAFIIAVVQFIRAALLYLDHQTQDLQKSNLVLKVVMKVVQCCLWCLEKCLRFLSKNAYILIAMKGHSFCSSAKDAFKILLSNIAQVGAVSTVTFLLLGAGKVAVALSCAIATFAYLEKNSADYGVGGAHELSSPMAPILLSLLLGWFVASTLLGVYEMAIDTILLCFCEDQELNKASGQFFMSDSLKKFVASVPTSHKPQSPSSADVQTDHP</sequence>
<feature type="transmembrane region" description="Helical" evidence="7">
    <location>
        <begin position="286"/>
        <end position="305"/>
    </location>
</feature>
<feature type="transmembrane region" description="Helical" evidence="7">
    <location>
        <begin position="671"/>
        <end position="691"/>
    </location>
</feature>
<comment type="function">
    <text evidence="7">Choline transporter.</text>
</comment>
<feature type="transmembrane region" description="Helical" evidence="7">
    <location>
        <begin position="358"/>
        <end position="380"/>
    </location>
</feature>
<evidence type="ECO:0000256" key="6">
    <source>
        <dbReference type="ARBA" id="ARBA00023180"/>
    </source>
</evidence>
<feature type="transmembrane region" description="Helical" evidence="7">
    <location>
        <begin position="479"/>
        <end position="504"/>
    </location>
</feature>
<dbReference type="GO" id="GO:0005886">
    <property type="term" value="C:plasma membrane"/>
    <property type="evidence" value="ECO:0007669"/>
    <property type="project" value="UniProtKB-SubCell"/>
</dbReference>
<feature type="transmembrane region" description="Helical" evidence="7">
    <location>
        <begin position="32"/>
        <end position="54"/>
    </location>
</feature>
<evidence type="ECO:0000256" key="5">
    <source>
        <dbReference type="ARBA" id="ARBA00023136"/>
    </source>
</evidence>
<dbReference type="AlphaFoldDB" id="A0A6A3L966"/>
<feature type="transmembrane region" description="Helical" evidence="7">
    <location>
        <begin position="621"/>
        <end position="651"/>
    </location>
</feature>
<comment type="similarity">
    <text evidence="2 7">Belongs to the CTL (choline transporter-like) family.</text>
</comment>
<dbReference type="PANTHER" id="PTHR12385">
    <property type="entry name" value="CHOLINE TRANSPORTER-LIKE (SLC FAMILY 44)"/>
    <property type="match status" value="1"/>
</dbReference>
<keyword evidence="6" id="KW-0325">Glycoprotein</keyword>
<name>A0A6A3L966_9STRA</name>
<comment type="caution">
    <text evidence="8">The sequence shown here is derived from an EMBL/GenBank/DDBJ whole genome shotgun (WGS) entry which is preliminary data.</text>
</comment>
<keyword evidence="3 7" id="KW-0812">Transmembrane</keyword>
<evidence type="ECO:0000313" key="9">
    <source>
        <dbReference type="Proteomes" id="UP000429607"/>
    </source>
</evidence>
<evidence type="ECO:0000256" key="2">
    <source>
        <dbReference type="ARBA" id="ARBA00007168"/>
    </source>
</evidence>
<gene>
    <name evidence="8" type="ORF">PR001_g14770</name>
</gene>
<organism evidence="8 9">
    <name type="scientific">Phytophthora rubi</name>
    <dbReference type="NCBI Taxonomy" id="129364"/>
    <lineage>
        <taxon>Eukaryota</taxon>
        <taxon>Sar</taxon>
        <taxon>Stramenopiles</taxon>
        <taxon>Oomycota</taxon>
        <taxon>Peronosporomycetes</taxon>
        <taxon>Peronosporales</taxon>
        <taxon>Peronosporaceae</taxon>
        <taxon>Phytophthora</taxon>
    </lineage>
</organism>
<evidence type="ECO:0000256" key="3">
    <source>
        <dbReference type="ARBA" id="ARBA00022692"/>
    </source>
</evidence>
<keyword evidence="4 7" id="KW-1133">Transmembrane helix</keyword>
<evidence type="ECO:0000256" key="4">
    <source>
        <dbReference type="ARBA" id="ARBA00022989"/>
    </source>
</evidence>
<dbReference type="EMBL" id="QXFV01001077">
    <property type="protein sequence ID" value="KAE9015941.1"/>
    <property type="molecule type" value="Genomic_DNA"/>
</dbReference>
<proteinExistence type="inferred from homology"/>
<protein>
    <recommendedName>
        <fullName evidence="7">Choline transporter-like protein</fullName>
    </recommendedName>
</protein>
<feature type="transmembrane region" description="Helical" evidence="7">
    <location>
        <begin position="525"/>
        <end position="553"/>
    </location>
</feature>
<evidence type="ECO:0000256" key="7">
    <source>
        <dbReference type="RuleBase" id="RU368066"/>
    </source>
</evidence>
<comment type="subcellular location">
    <subcellularLocation>
        <location evidence="7">Cell membrane</location>
        <topology evidence="7">Multi-pass membrane protein</topology>
    </subcellularLocation>
    <subcellularLocation>
        <location evidence="1">Membrane</location>
        <topology evidence="1">Multi-pass membrane protein</topology>
    </subcellularLocation>
</comment>
<dbReference type="GO" id="GO:0022857">
    <property type="term" value="F:transmembrane transporter activity"/>
    <property type="evidence" value="ECO:0007669"/>
    <property type="project" value="UniProtKB-UniRule"/>
</dbReference>
<evidence type="ECO:0000256" key="1">
    <source>
        <dbReference type="ARBA" id="ARBA00004141"/>
    </source>
</evidence>
<dbReference type="InterPro" id="IPR007603">
    <property type="entry name" value="Choline_transptr-like"/>
</dbReference>
<dbReference type="PANTHER" id="PTHR12385:SF14">
    <property type="entry name" value="CHOLINE TRANSPORTER-LIKE 2"/>
    <property type="match status" value="1"/>
</dbReference>
<reference evidence="8 9" key="1">
    <citation type="submission" date="2018-09" db="EMBL/GenBank/DDBJ databases">
        <title>Genomic investigation of the strawberry pathogen Phytophthora fragariae indicates pathogenicity is determined by transcriptional variation in three key races.</title>
        <authorList>
            <person name="Adams T.M."/>
            <person name="Armitage A.D."/>
            <person name="Sobczyk M.K."/>
            <person name="Bates H.J."/>
            <person name="Dunwell J.M."/>
            <person name="Nellist C.F."/>
            <person name="Harrison R.J."/>
        </authorList>
    </citation>
    <scope>NUCLEOTIDE SEQUENCE [LARGE SCALE GENOMIC DNA]</scope>
    <source>
        <strain evidence="8 9">SCRP249</strain>
    </source>
</reference>
<feature type="transmembrane region" description="Helical" evidence="7">
    <location>
        <begin position="257"/>
        <end position="279"/>
    </location>
</feature>
<dbReference type="Proteomes" id="UP000429607">
    <property type="component" value="Unassembled WGS sequence"/>
</dbReference>